<dbReference type="OrthoDB" id="27975at2759"/>
<dbReference type="InterPro" id="IPR013083">
    <property type="entry name" value="Znf_RING/FYVE/PHD"/>
</dbReference>
<dbReference type="PROSITE" id="PS51044">
    <property type="entry name" value="ZF_SP_RING"/>
    <property type="match status" value="1"/>
</dbReference>
<dbReference type="Gene3D" id="3.30.40.10">
    <property type="entry name" value="Zinc/RING finger domain, C3HC4 (zinc finger)"/>
    <property type="match status" value="1"/>
</dbReference>
<feature type="region of interest" description="Disordered" evidence="9">
    <location>
        <begin position="172"/>
        <end position="563"/>
    </location>
</feature>
<dbReference type="GO" id="GO:0005634">
    <property type="term" value="C:nucleus"/>
    <property type="evidence" value="ECO:0007669"/>
    <property type="project" value="UniProtKB-SubCell"/>
</dbReference>
<dbReference type="GO" id="GO:0003712">
    <property type="term" value="F:transcription coregulator activity"/>
    <property type="evidence" value="ECO:0007669"/>
    <property type="project" value="TreeGrafter"/>
</dbReference>
<dbReference type="GO" id="GO:0000785">
    <property type="term" value="C:chromatin"/>
    <property type="evidence" value="ECO:0007669"/>
    <property type="project" value="TreeGrafter"/>
</dbReference>
<feature type="compositionally biased region" description="Low complexity" evidence="9">
    <location>
        <begin position="990"/>
        <end position="1019"/>
    </location>
</feature>
<keyword evidence="2" id="KW-1017">Isopeptide bond</keyword>
<feature type="compositionally biased region" description="Low complexity" evidence="9">
    <location>
        <begin position="399"/>
        <end position="419"/>
    </location>
</feature>
<dbReference type="InterPro" id="IPR004181">
    <property type="entry name" value="Znf_MIZ"/>
</dbReference>
<comment type="subcellular location">
    <subcellularLocation>
        <location evidence="1">Nucleus</location>
    </subcellularLocation>
</comment>
<keyword evidence="7" id="KW-0539">Nucleus</keyword>
<dbReference type="PANTHER" id="PTHR10782">
    <property type="entry name" value="ZINC FINGER MIZ DOMAIN-CONTAINING PROTEIN"/>
    <property type="match status" value="1"/>
</dbReference>
<dbReference type="PANTHER" id="PTHR10782:SF4">
    <property type="entry name" value="TONALLI, ISOFORM E"/>
    <property type="match status" value="1"/>
</dbReference>
<evidence type="ECO:0000256" key="8">
    <source>
        <dbReference type="PROSITE-ProRule" id="PRU00452"/>
    </source>
</evidence>
<feature type="domain" description="SP-RING-type" evidence="10">
    <location>
        <begin position="750"/>
        <end position="831"/>
    </location>
</feature>
<reference evidence="11 12" key="1">
    <citation type="submission" date="2015-12" db="EMBL/GenBank/DDBJ databases">
        <title>The genome of Folsomia candida.</title>
        <authorList>
            <person name="Faddeeva A."/>
            <person name="Derks M.F."/>
            <person name="Anvar Y."/>
            <person name="Smit S."/>
            <person name="Van Straalen N."/>
            <person name="Roelofs D."/>
        </authorList>
    </citation>
    <scope>NUCLEOTIDE SEQUENCE [LARGE SCALE GENOMIC DNA]</scope>
    <source>
        <strain evidence="11 12">VU population</strain>
        <tissue evidence="11">Whole body</tissue>
    </source>
</reference>
<comment type="caution">
    <text evidence="11">The sequence shown here is derived from an EMBL/GenBank/DDBJ whole genome shotgun (WGS) entry which is preliminary data.</text>
</comment>
<evidence type="ECO:0000256" key="6">
    <source>
        <dbReference type="ARBA" id="ARBA00022843"/>
    </source>
</evidence>
<name>A0A226ERZ1_FOLCA</name>
<evidence type="ECO:0000259" key="10">
    <source>
        <dbReference type="PROSITE" id="PS51044"/>
    </source>
</evidence>
<organism evidence="11 12">
    <name type="scientific">Folsomia candida</name>
    <name type="common">Springtail</name>
    <dbReference type="NCBI Taxonomy" id="158441"/>
    <lineage>
        <taxon>Eukaryota</taxon>
        <taxon>Metazoa</taxon>
        <taxon>Ecdysozoa</taxon>
        <taxon>Arthropoda</taxon>
        <taxon>Hexapoda</taxon>
        <taxon>Collembola</taxon>
        <taxon>Entomobryomorpha</taxon>
        <taxon>Isotomoidea</taxon>
        <taxon>Isotomidae</taxon>
        <taxon>Proisotominae</taxon>
        <taxon>Folsomia</taxon>
    </lineage>
</organism>
<dbReference type="GO" id="GO:0045944">
    <property type="term" value="P:positive regulation of transcription by RNA polymerase II"/>
    <property type="evidence" value="ECO:0007669"/>
    <property type="project" value="UniProtKB-ARBA"/>
</dbReference>
<dbReference type="FunFam" id="3.30.40.10:FF:000012">
    <property type="entry name" value="Zinc finger MIZ domain-containing protein 2"/>
    <property type="match status" value="1"/>
</dbReference>
<dbReference type="Pfam" id="PF25527">
    <property type="entry name" value="GBD-like_ZMIZ1_ZMIZ2"/>
    <property type="match status" value="1"/>
</dbReference>
<dbReference type="GO" id="GO:0008270">
    <property type="term" value="F:zinc ion binding"/>
    <property type="evidence" value="ECO:0007669"/>
    <property type="project" value="UniProtKB-KW"/>
</dbReference>
<keyword evidence="12" id="KW-1185">Reference proteome</keyword>
<feature type="compositionally biased region" description="Low complexity" evidence="9">
    <location>
        <begin position="207"/>
        <end position="233"/>
    </location>
</feature>
<feature type="compositionally biased region" description="Gly residues" evidence="9">
    <location>
        <begin position="97"/>
        <end position="120"/>
    </location>
</feature>
<dbReference type="Proteomes" id="UP000198287">
    <property type="component" value="Unassembled WGS sequence"/>
</dbReference>
<dbReference type="Pfam" id="PF02891">
    <property type="entry name" value="zf-MIZ"/>
    <property type="match status" value="1"/>
</dbReference>
<keyword evidence="6" id="KW-0832">Ubl conjugation</keyword>
<dbReference type="GO" id="GO:0016925">
    <property type="term" value="P:protein sumoylation"/>
    <property type="evidence" value="ECO:0007669"/>
    <property type="project" value="TreeGrafter"/>
</dbReference>
<evidence type="ECO:0000256" key="7">
    <source>
        <dbReference type="ARBA" id="ARBA00023242"/>
    </source>
</evidence>
<feature type="compositionally biased region" description="Low complexity" evidence="9">
    <location>
        <begin position="345"/>
        <end position="365"/>
    </location>
</feature>
<protein>
    <submittedName>
        <fullName evidence="11">Zinc finger MIZ domain-containing protein 1</fullName>
    </submittedName>
</protein>
<keyword evidence="3" id="KW-0479">Metal-binding</keyword>
<feature type="compositionally biased region" description="Low complexity" evidence="9">
    <location>
        <begin position="182"/>
        <end position="191"/>
    </location>
</feature>
<feature type="compositionally biased region" description="Low complexity" evidence="9">
    <location>
        <begin position="1028"/>
        <end position="1043"/>
    </location>
</feature>
<evidence type="ECO:0000256" key="9">
    <source>
        <dbReference type="SAM" id="MobiDB-lite"/>
    </source>
</evidence>
<keyword evidence="4 8" id="KW-0863">Zinc-finger</keyword>
<evidence type="ECO:0000256" key="2">
    <source>
        <dbReference type="ARBA" id="ARBA00022499"/>
    </source>
</evidence>
<feature type="compositionally biased region" description="Low complexity" evidence="9">
    <location>
        <begin position="492"/>
        <end position="522"/>
    </location>
</feature>
<dbReference type="GO" id="GO:0061665">
    <property type="term" value="F:SUMO ligase activity"/>
    <property type="evidence" value="ECO:0007669"/>
    <property type="project" value="TreeGrafter"/>
</dbReference>
<keyword evidence="5" id="KW-0862">Zinc</keyword>
<feature type="region of interest" description="Disordered" evidence="9">
    <location>
        <begin position="968"/>
        <end position="1143"/>
    </location>
</feature>
<dbReference type="AlphaFoldDB" id="A0A226ERZ1"/>
<feature type="compositionally biased region" description="Polar residues" evidence="9">
    <location>
        <begin position="977"/>
        <end position="989"/>
    </location>
</feature>
<sequence>MHTVDQGDEEDENDDEFTTCFPDWNSGNGGMGVSNPQLSVVTTVWGMSSSVQSGPTYGGGGGGGGGNPGMGGMGGQGGGYMKSGPYGNNPNMQAGGGGGVGVGGGGYPQRFGPNGGGGTIGDHHPHSNPHQHPHHPHHGNYATNPLSQAAMVAATATATATVTAVALQQDRQQEMSQYGHPQMNQMSSQYGMQGGGPHQSHPQYNPGQQQQQQRMGMMNNGMNNMGMMSNSMGPTNKMGVQQTGQYARGNARTAPYPNPASHMSHKRSQHQQQQPLPPSQQPPTYPGPPPSGGMGGQSMGPASYNGGTCTPYGNHPGNYGNGPPSGMVGGPRGGYSPYNPHHPHPSSSSQQQVPNPNHPNAMGMHSMGGYGGSGASMNGMRPGMRHPGGGGIIGGPGGSSSSSQYANNGQQYYGQGPPNMSMSNQPPHPSMMNQVPLNNSFNTPPATPHQQSQSTMGGSGGGPPPGYHHSNPHHPQSHPQQQSHPHPPPPTSSSSSSSSASSNQHHQSQSNFISDNLSSSSGSGSGGGGNGARSMHSYQHSPIPGNPTPPLTPASSIPPYMSPNGDVKPVIPISNPVDELRLTFPVRDGTILPPFRLEHNLAVSNHVFHLKPTVHQTLMWRSDLELQLKCFHHEDRQMNTNWPASVQVSVNAIPLTIDRGENKASHKPLYLKDISSAGRNTLQITVTACCCPNFVLQSHLFVLQLVHRPSVKSVLQGLLRKRLLPAEHCVSKIKRNFNNSASMNMANGTDGDGVEQTAIKVSLKCPITYKRITLPARGHDCRHVQCFDLESYLQLNCERGAWRCPVCNKPANLEGLEVDQYIWSILNALTSNDVEEVTIDAAANWRPSKHVPGFKLEDDLTDPCGMKKISKAMSPGNMPLPSAGSWDSSGMVMSPFAPDMNSIASGSYMHGCGPATPSLSSSSSNNLTRSSSFDFGGSDLLGGPLSQLADSVNSLDPLSSMEKTINEQVGMPAPPLRTNNCEGNNMSHGSSSSSSLNQNPHTPQTGPHTPHTPHSCGPPSVGPHHHTPPNNNSNNHHNNSSNSECGGALPDTTTSDTGLPSDLNFDPEAVINGEGSGNESLNLLPDSGVDPMELLSYLEPPYMEPSGLATPPSSGESNNSNGNVNSTTPLGNSASDDLLSLFD</sequence>
<dbReference type="EMBL" id="LNIX01000002">
    <property type="protein sequence ID" value="OXA59927.1"/>
    <property type="molecule type" value="Genomic_DNA"/>
</dbReference>
<evidence type="ECO:0000256" key="1">
    <source>
        <dbReference type="ARBA" id="ARBA00004123"/>
    </source>
</evidence>
<feature type="compositionally biased region" description="Acidic residues" evidence="9">
    <location>
        <begin position="1"/>
        <end position="17"/>
    </location>
</feature>
<feature type="compositionally biased region" description="Low complexity" evidence="9">
    <location>
        <begin position="1113"/>
        <end position="1126"/>
    </location>
</feature>
<feature type="compositionally biased region" description="Polar residues" evidence="9">
    <location>
        <begin position="420"/>
        <end position="444"/>
    </location>
</feature>
<feature type="compositionally biased region" description="Low complexity" evidence="9">
    <location>
        <begin position="311"/>
        <end position="324"/>
    </location>
</feature>
<feature type="compositionally biased region" description="Gly residues" evidence="9">
    <location>
        <begin position="386"/>
        <end position="398"/>
    </location>
</feature>
<feature type="region of interest" description="Disordered" evidence="9">
    <location>
        <begin position="97"/>
        <end position="143"/>
    </location>
</feature>
<evidence type="ECO:0000256" key="3">
    <source>
        <dbReference type="ARBA" id="ARBA00022723"/>
    </source>
</evidence>
<evidence type="ECO:0000313" key="11">
    <source>
        <dbReference type="EMBL" id="OXA59927.1"/>
    </source>
</evidence>
<feature type="compositionally biased region" description="Basic residues" evidence="9">
    <location>
        <begin position="126"/>
        <end position="138"/>
    </location>
</feature>
<evidence type="ECO:0000256" key="4">
    <source>
        <dbReference type="ARBA" id="ARBA00022771"/>
    </source>
</evidence>
<dbReference type="InterPro" id="IPR057847">
    <property type="entry name" value="ZMIZ1/ZMIZ2_GBD-like"/>
</dbReference>
<feature type="compositionally biased region" description="Pro residues" evidence="9">
    <location>
        <begin position="275"/>
        <end position="291"/>
    </location>
</feature>
<dbReference type="STRING" id="158441.A0A226ERZ1"/>
<dbReference type="OMA" id="HMSHKRS"/>
<accession>A0A226ERZ1</accession>
<gene>
    <name evidence="11" type="ORF">Fcan01_04533</name>
</gene>
<feature type="region of interest" description="Disordered" evidence="9">
    <location>
        <begin position="1"/>
        <end position="34"/>
    </location>
</feature>
<evidence type="ECO:0000313" key="12">
    <source>
        <dbReference type="Proteomes" id="UP000198287"/>
    </source>
</evidence>
<proteinExistence type="predicted"/>
<evidence type="ECO:0000256" key="5">
    <source>
        <dbReference type="ARBA" id="ARBA00022833"/>
    </source>
</evidence>